<proteinExistence type="predicted"/>
<evidence type="ECO:0000313" key="2">
    <source>
        <dbReference type="EMBL" id="KAI9187424.1"/>
    </source>
</evidence>
<reference evidence="2" key="2">
    <citation type="submission" date="2023-02" db="EMBL/GenBank/DDBJ databases">
        <authorList>
            <person name="Swenson N.G."/>
            <person name="Wegrzyn J.L."/>
            <person name="Mcevoy S.L."/>
        </authorList>
    </citation>
    <scope>NUCLEOTIDE SEQUENCE</scope>
    <source>
        <strain evidence="2">91603</strain>
        <tissue evidence="2">Leaf</tissue>
    </source>
</reference>
<feature type="domain" description="Reverse transcriptase zinc-binding" evidence="1">
    <location>
        <begin position="137"/>
        <end position="184"/>
    </location>
</feature>
<name>A0AAD5J717_ACENE</name>
<sequence length="220" mass="24575">MNGQIESGGCSGSKNINDISEKSNSGRKVVIVEEVKDVEKEVEGVVCGNGFAVLFDEGEHSQIRLKDLVIDNVWDVEELQRLLGSEKADEVMGRVGQFRNFEDVILWLHKKDGCFNTKYAWDVVRVRLPKFGVDEKVAFNCLSVDEKVKSLGVPIVSACNCCSSKGIEDLDHILNNGDFASNLWRKVFAEVGVSFLAHRSWRRKSNSGLIELASIPNWEI</sequence>
<gene>
    <name evidence="2" type="ORF">LWI28_028019</name>
</gene>
<evidence type="ECO:0000259" key="1">
    <source>
        <dbReference type="Pfam" id="PF13966"/>
    </source>
</evidence>
<comment type="caution">
    <text evidence="2">The sequence shown here is derived from an EMBL/GenBank/DDBJ whole genome shotgun (WGS) entry which is preliminary data.</text>
</comment>
<evidence type="ECO:0000313" key="3">
    <source>
        <dbReference type="Proteomes" id="UP001064489"/>
    </source>
</evidence>
<protein>
    <recommendedName>
        <fullName evidence="1">Reverse transcriptase zinc-binding domain-containing protein</fullName>
    </recommendedName>
</protein>
<dbReference type="EMBL" id="JAJSOW010000100">
    <property type="protein sequence ID" value="KAI9187424.1"/>
    <property type="molecule type" value="Genomic_DNA"/>
</dbReference>
<organism evidence="2 3">
    <name type="scientific">Acer negundo</name>
    <name type="common">Box elder</name>
    <dbReference type="NCBI Taxonomy" id="4023"/>
    <lineage>
        <taxon>Eukaryota</taxon>
        <taxon>Viridiplantae</taxon>
        <taxon>Streptophyta</taxon>
        <taxon>Embryophyta</taxon>
        <taxon>Tracheophyta</taxon>
        <taxon>Spermatophyta</taxon>
        <taxon>Magnoliopsida</taxon>
        <taxon>eudicotyledons</taxon>
        <taxon>Gunneridae</taxon>
        <taxon>Pentapetalae</taxon>
        <taxon>rosids</taxon>
        <taxon>malvids</taxon>
        <taxon>Sapindales</taxon>
        <taxon>Sapindaceae</taxon>
        <taxon>Hippocastanoideae</taxon>
        <taxon>Acereae</taxon>
        <taxon>Acer</taxon>
    </lineage>
</organism>
<dbReference type="Pfam" id="PF13966">
    <property type="entry name" value="zf-RVT"/>
    <property type="match status" value="1"/>
</dbReference>
<dbReference type="AlphaFoldDB" id="A0AAD5J717"/>
<keyword evidence="3" id="KW-1185">Reference proteome</keyword>
<accession>A0AAD5J717</accession>
<dbReference type="Proteomes" id="UP001064489">
    <property type="component" value="Chromosome 3"/>
</dbReference>
<dbReference type="InterPro" id="IPR026960">
    <property type="entry name" value="RVT-Znf"/>
</dbReference>
<reference evidence="2" key="1">
    <citation type="journal article" date="2022" name="Plant J.">
        <title>Strategies of tolerance reflected in two North American maple genomes.</title>
        <authorList>
            <person name="McEvoy S.L."/>
            <person name="Sezen U.U."/>
            <person name="Trouern-Trend A."/>
            <person name="McMahon S.M."/>
            <person name="Schaberg P.G."/>
            <person name="Yang J."/>
            <person name="Wegrzyn J.L."/>
            <person name="Swenson N.G."/>
        </authorList>
    </citation>
    <scope>NUCLEOTIDE SEQUENCE</scope>
    <source>
        <strain evidence="2">91603</strain>
    </source>
</reference>